<evidence type="ECO:0000256" key="3">
    <source>
        <dbReference type="SAM" id="MobiDB-lite"/>
    </source>
</evidence>
<keyword evidence="4" id="KW-0812">Transmembrane</keyword>
<feature type="region of interest" description="Disordered" evidence="3">
    <location>
        <begin position="482"/>
        <end position="501"/>
    </location>
</feature>
<dbReference type="PROSITE" id="PS51294">
    <property type="entry name" value="HTH_MYB"/>
    <property type="match status" value="1"/>
</dbReference>
<evidence type="ECO:0000256" key="1">
    <source>
        <dbReference type="ARBA" id="ARBA00004123"/>
    </source>
</evidence>
<keyword evidence="4" id="KW-1133">Transmembrane helix</keyword>
<dbReference type="ExpressionAtlas" id="O04493">
    <property type="expression patterns" value="baseline and differential"/>
</dbReference>
<dbReference type="PANTHER" id="PTHR47206:SF1">
    <property type="entry name" value="HOMEODOMAIN-LIKE SUPERFAMILY PROTEIN"/>
    <property type="match status" value="1"/>
</dbReference>
<dbReference type="CDD" id="cd11660">
    <property type="entry name" value="SANT_TRF"/>
    <property type="match status" value="1"/>
</dbReference>
<evidence type="ECO:0000256" key="2">
    <source>
        <dbReference type="ARBA" id="ARBA00023242"/>
    </source>
</evidence>
<reference evidence="7" key="1">
    <citation type="submission" date="1997-05" db="EMBL/GenBank/DDBJ databases">
        <title>The sequence of BAC F21M12 from Arabidopsis thaliana chromosome 1.</title>
        <authorList>
            <person name="Vysotskaia V.S."/>
            <person name="Osborne B.I."/>
            <person name="Toriumi M."/>
            <person name="Yu G."/>
            <person name="Oji O."/>
            <person name="Shen Y.K."/>
            <person name="Araujo R."/>
            <person name="Au M."/>
            <person name="Buehler E."/>
            <person name="Conway A.B."/>
            <person name="Conway A.R."/>
            <person name="Dewar K."/>
            <person name="Feng J."/>
            <person name="Kim C."/>
            <person name="Kurtz D."/>
            <person name="Li Y."/>
            <person name="Shinn P."/>
            <person name="Sun H."/>
            <person name="Davis R.W."/>
            <person name="Ecker J.R."/>
            <person name="Federspiel N.A."/>
            <person name="Theologis A."/>
        </authorList>
    </citation>
    <scope>NUCLEOTIDE SEQUENCE</scope>
</reference>
<dbReference type="Gene3D" id="1.10.10.60">
    <property type="entry name" value="Homeodomain-like"/>
    <property type="match status" value="1"/>
</dbReference>
<dbReference type="Pfam" id="PF00249">
    <property type="entry name" value="Myb_DNA-binding"/>
    <property type="match status" value="1"/>
</dbReference>
<dbReference type="AlphaFoldDB" id="O04493"/>
<feature type="region of interest" description="Disordered" evidence="3">
    <location>
        <begin position="424"/>
        <end position="462"/>
    </location>
</feature>
<feature type="region of interest" description="Disordered" evidence="3">
    <location>
        <begin position="535"/>
        <end position="560"/>
    </location>
</feature>
<accession>O04493</accession>
<feature type="transmembrane region" description="Helical" evidence="4">
    <location>
        <begin position="215"/>
        <end position="236"/>
    </location>
</feature>
<dbReference type="InterPro" id="IPR001005">
    <property type="entry name" value="SANT/Myb"/>
</dbReference>
<feature type="compositionally biased region" description="Polar residues" evidence="3">
    <location>
        <begin position="550"/>
        <end position="560"/>
    </location>
</feature>
<dbReference type="InterPro" id="IPR009057">
    <property type="entry name" value="Homeodomain-like_sf"/>
</dbReference>
<evidence type="ECO:0000259" key="5">
    <source>
        <dbReference type="PROSITE" id="PS50090"/>
    </source>
</evidence>
<dbReference type="SMART" id="SM00717">
    <property type="entry name" value="SANT"/>
    <property type="match status" value="1"/>
</dbReference>
<reference evidence="7" key="2">
    <citation type="submission" date="1997-06" db="EMBL/GenBank/DDBJ databases">
        <authorList>
            <person name="Theologis"/>
        </authorList>
    </citation>
    <scope>NUCLEOTIDE SEQUENCE</scope>
</reference>
<dbReference type="EMBL" id="AC000132">
    <property type="protein sequence ID" value="AAB60727.1"/>
    <property type="molecule type" value="Genomic_DNA"/>
</dbReference>
<dbReference type="GO" id="GO:0005634">
    <property type="term" value="C:nucleus"/>
    <property type="evidence" value="ECO:0007669"/>
    <property type="project" value="UniProtKB-SubCell"/>
</dbReference>
<keyword evidence="4" id="KW-0472">Membrane</keyword>
<dbReference type="PROSITE" id="PS50090">
    <property type="entry name" value="MYB_LIKE"/>
    <property type="match status" value="1"/>
</dbReference>
<gene>
    <name evidence="7" type="primary">F21M12.10</name>
</gene>
<evidence type="ECO:0000313" key="7">
    <source>
        <dbReference type="EMBL" id="AAB60727.1"/>
    </source>
</evidence>
<feature type="domain" description="Myb-like" evidence="5">
    <location>
        <begin position="166"/>
        <end position="210"/>
    </location>
</feature>
<dbReference type="SUPFAM" id="SSF46689">
    <property type="entry name" value="Homeodomain-like"/>
    <property type="match status" value="1"/>
</dbReference>
<dbReference type="PIR" id="A86231">
    <property type="entry name" value="A86231"/>
</dbReference>
<evidence type="ECO:0000256" key="4">
    <source>
        <dbReference type="SAM" id="Phobius"/>
    </source>
</evidence>
<sequence>MVANNNTSSNRRKRIITEGDIATLLLRYDMETILRMLQEISYCSETKMDWNALVKKTTTGITNAREYQLLWRHLSYRHPLLPVEDDALPLVMAASYVLSESDILDDSTVEAPLTINIPYALPEGSQEPSESPWSSRGMNINFPVCLQKVTSTEGMNGNGSAGISMAFRRKRKRWSAEEDEELFAAVKRCGEGNWAHIVKGDFRGERTASQLSQSFCSVSYSLVLCITTCLCIIIYILLTMNGGYYLPSFVLLEVVALYRRSTTLVITLEIYLLSSSLVWTWGFSPFFRVRIPATDSLDDMSNSLLAIIEEDALVWLPLACLNQKLAYLFNCGGTAFYAGLMPTTSSCTITETEANGGSSSQGQQQSKPIVQALPRAGTSLPAAKSRVVKKTTASSTSRSDLMVTANSVAAAACMGDVLTAASGRKVEPGKTDAPRVPKTKPVKHASTVCMPQPSGSLSMPKVEPGTSVAASIRSLANGKLKPVMASSSSNKPPLIAPRSEGSSMLSASAPLASLSRIVSNQRVFAGSVPATEIVTCKPDGGQKGQARGNEASSSAAIQPHQITSRNLEISQGKQATQAQSPNLLPRKVPVVRTAVHCATNQKLMDKPSDQTVVPIRGAGSQSKAKGEVNSKVGPVIKVSSVCGKPLEVATVAGTGQGV</sequence>
<proteinExistence type="predicted"/>
<comment type="subcellular location">
    <subcellularLocation>
        <location evidence="1">Nucleus</location>
    </subcellularLocation>
</comment>
<keyword evidence="2" id="KW-0539">Nucleus</keyword>
<dbReference type="PANTHER" id="PTHR47206">
    <property type="entry name" value="HOMEODOMAIN-LIKE SUPERFAMILY PROTEIN"/>
    <property type="match status" value="1"/>
</dbReference>
<evidence type="ECO:0000259" key="6">
    <source>
        <dbReference type="PROSITE" id="PS51294"/>
    </source>
</evidence>
<feature type="compositionally biased region" description="Basic and acidic residues" evidence="3">
    <location>
        <begin position="424"/>
        <end position="435"/>
    </location>
</feature>
<name>O04493_ARATH</name>
<organism evidence="7">
    <name type="scientific">Arabidopsis thaliana</name>
    <name type="common">Mouse-ear cress</name>
    <dbReference type="NCBI Taxonomy" id="3702"/>
    <lineage>
        <taxon>Eukaryota</taxon>
        <taxon>Viridiplantae</taxon>
        <taxon>Streptophyta</taxon>
        <taxon>Embryophyta</taxon>
        <taxon>Tracheophyta</taxon>
        <taxon>Spermatophyta</taxon>
        <taxon>Magnoliopsida</taxon>
        <taxon>eudicotyledons</taxon>
        <taxon>Gunneridae</taxon>
        <taxon>Pentapetalae</taxon>
        <taxon>rosids</taxon>
        <taxon>malvids</taxon>
        <taxon>Brassicales</taxon>
        <taxon>Brassicaceae</taxon>
        <taxon>Camelineae</taxon>
        <taxon>Arabidopsis</taxon>
    </lineage>
</organism>
<dbReference type="InterPro" id="IPR017930">
    <property type="entry name" value="Myb_dom"/>
</dbReference>
<feature type="domain" description="HTH myb-type" evidence="6">
    <location>
        <begin position="166"/>
        <end position="199"/>
    </location>
</feature>
<protein>
    <submittedName>
        <fullName evidence="7">F21M12.10 protein</fullName>
    </submittedName>
</protein>
<reference key="3">
    <citation type="journal article" date="2000" name="Nature">
        <title>Sequence and analysis of chromosome 1 of the plant Arabidopsis thaliana.</title>
        <authorList>
            <person name="Theologis A."/>
            <person name="Ecker J.R."/>
            <person name="Palm C.J."/>
            <person name="Federspiel N.A."/>
            <person name="Kaul S."/>
            <person name="White O."/>
            <person name="Alonso J."/>
            <person name="Altafi H."/>
            <person name="Araujo R."/>
            <person name="Bowman C.L."/>
            <person name="Brooks S.Y."/>
            <person name="Buehler E."/>
            <person name="Chan A."/>
            <person name="Chao Q."/>
            <person name="Chen H."/>
            <person name="Cheuk R.F."/>
            <person name="Chin C.W."/>
            <person name="Chung M.K."/>
            <person name="Conn L."/>
            <person name="Conway A.B."/>
            <person name="Conway A.R."/>
            <person name="Creasy T.H."/>
            <person name="Dewar K."/>
            <person name="Dunn P."/>
            <person name="Etgu P."/>
            <person name="Feldblyum T.V."/>
            <person name="Feng J."/>
            <person name="Fong B."/>
            <person name="Fujii C.Y."/>
            <person name="Gill J.E."/>
            <person name="Goldsmith A.D."/>
            <person name="Haas B."/>
            <person name="Hansen N.F."/>
            <person name="Hughes B."/>
            <person name="Huizar L."/>
            <person name="Hunter J.L."/>
            <person name="Jenkins J."/>
            <person name="Johnson-Hopson C."/>
            <person name="Khan S."/>
            <person name="Khaykin E."/>
            <person name="Kim C.J."/>
            <person name="Koo H.L."/>
            <person name="Kremenetskaia I."/>
            <person name="Kurtz D.B."/>
            <person name="Kwan A."/>
            <person name="Lam B."/>
            <person name="Langin-Hooper S."/>
            <person name="Lee A."/>
            <person name="Lee J.M."/>
            <person name="Lenz C.A."/>
            <person name="Li J.H."/>
            <person name="Li Y."/>
            <person name="Lin X."/>
            <person name="Liu S.X."/>
            <person name="Liu Z.A."/>
            <person name="Luros J.S."/>
            <person name="Maiti R."/>
            <person name="Marziali A."/>
            <person name="Militscher J."/>
            <person name="Miranda M."/>
            <person name="Nguyen M."/>
            <person name="Nierman W.C."/>
            <person name="Osborne B.I."/>
            <person name="Pai G."/>
            <person name="Peterson J."/>
            <person name="Pham P.K."/>
            <person name="Rizzo M."/>
            <person name="Rooney T."/>
            <person name="Rowley D."/>
            <person name="Sakano H."/>
            <person name="Salzberg S.L."/>
            <person name="Schwartz J.R."/>
            <person name="Shinn P."/>
            <person name="Southwick A.M."/>
            <person name="Sun H."/>
            <person name="Tallon L.J."/>
            <person name="Tambunga G."/>
            <person name="Toriumi M.J."/>
            <person name="Town C.D."/>
            <person name="Utterback T."/>
            <person name="Van Aken S."/>
            <person name="Vaysberg M."/>
            <person name="Vysotskaia V.S."/>
            <person name="Walker M."/>
            <person name="Wu D."/>
            <person name="Yu G."/>
            <person name="Fraser C.M."/>
            <person name="Venter J.C."/>
            <person name="Davis R.W."/>
        </authorList>
    </citation>
    <scope>NUCLEOTIDE SEQUENCE [LARGE SCALE GENOMIC DNA]</scope>
    <source>
        <strain>cv. Columbia</strain>
    </source>
</reference>